<feature type="transmembrane region" description="Helical" evidence="6">
    <location>
        <begin position="107"/>
        <end position="125"/>
    </location>
</feature>
<comment type="subcellular location">
    <subcellularLocation>
        <location evidence="1">Membrane</location>
        <topology evidence="1">Multi-pass membrane protein</topology>
    </subcellularLocation>
</comment>
<dbReference type="Proteomes" id="UP000032487">
    <property type="component" value="Unassembled WGS sequence"/>
</dbReference>
<name>A0A0D9AQW8_STUST</name>
<dbReference type="GO" id="GO:0016020">
    <property type="term" value="C:membrane"/>
    <property type="evidence" value="ECO:0007669"/>
    <property type="project" value="UniProtKB-SubCell"/>
</dbReference>
<feature type="transmembrane region" description="Helical" evidence="6">
    <location>
        <begin position="30"/>
        <end position="57"/>
    </location>
</feature>
<proteinExistence type="predicted"/>
<feature type="domain" description="Yip1" evidence="7">
    <location>
        <begin position="7"/>
        <end position="180"/>
    </location>
</feature>
<dbReference type="SUPFAM" id="SSF103473">
    <property type="entry name" value="MFS general substrate transporter"/>
    <property type="match status" value="1"/>
</dbReference>
<dbReference type="Pfam" id="PF04893">
    <property type="entry name" value="Yip1"/>
    <property type="match status" value="1"/>
</dbReference>
<keyword evidence="2 6" id="KW-0812">Transmembrane</keyword>
<evidence type="ECO:0000259" key="7">
    <source>
        <dbReference type="Pfam" id="PF04893"/>
    </source>
</evidence>
<evidence type="ECO:0000256" key="5">
    <source>
        <dbReference type="SAM" id="MobiDB-lite"/>
    </source>
</evidence>
<accession>A0A0D9AQW8</accession>
<evidence type="ECO:0000256" key="3">
    <source>
        <dbReference type="ARBA" id="ARBA00022989"/>
    </source>
</evidence>
<dbReference type="EMBL" id="JYHV01000012">
    <property type="protein sequence ID" value="KJH83137.1"/>
    <property type="molecule type" value="Genomic_DNA"/>
</dbReference>
<evidence type="ECO:0000256" key="6">
    <source>
        <dbReference type="SAM" id="Phobius"/>
    </source>
</evidence>
<feature type="region of interest" description="Disordered" evidence="5">
    <location>
        <begin position="202"/>
        <end position="221"/>
    </location>
</feature>
<evidence type="ECO:0000313" key="8">
    <source>
        <dbReference type="EMBL" id="KJH83137.1"/>
    </source>
</evidence>
<keyword evidence="3 6" id="KW-1133">Transmembrane helix</keyword>
<dbReference type="PATRIC" id="fig|316.101.peg.123"/>
<keyword evidence="4 6" id="KW-0472">Membrane</keyword>
<reference evidence="8 9" key="1">
    <citation type="submission" date="2015-02" db="EMBL/GenBank/DDBJ databases">
        <title>Draft genome sequence of Pseudomonas stutzeri NT0128 isolated from wheat (Triticum turgidum) rhizosphere.</title>
        <authorList>
            <person name="Tovi N."/>
            <person name="Frenk S."/>
            <person name="Hadar Y."/>
            <person name="Minz D."/>
        </authorList>
    </citation>
    <scope>NUCLEOTIDE SEQUENCE [LARGE SCALE GENOMIC DNA]</scope>
    <source>
        <strain evidence="8 9">NT0128</strain>
    </source>
</reference>
<evidence type="ECO:0000256" key="4">
    <source>
        <dbReference type="ARBA" id="ARBA00023136"/>
    </source>
</evidence>
<dbReference type="InterPro" id="IPR006977">
    <property type="entry name" value="Yip1_dom"/>
</dbReference>
<gene>
    <name evidence="8" type="ORF">UF78_05950</name>
</gene>
<sequence length="221" mass="25092">MTPEFISLFTRPDRAWETIRQKEDAHSLHYLMHLLLLALIPSVCLFIGVTAVGWSLVDEERVRLDFGSALQLCLLLYVTIIIGTVIMGFFVRWMARAFDVRPNLNQCIGFIAYVITPFLLAGITGLYPNRWFAAIVLLIAGIYSTYLLFTGLPAFMRQRNSQSFLYASSIWGVALLVLVTVLVSMILFWTLSLEPNYDRTVDENQSYGTQDERPQEEPGGL</sequence>
<dbReference type="InterPro" id="IPR036259">
    <property type="entry name" value="MFS_trans_sf"/>
</dbReference>
<feature type="transmembrane region" description="Helical" evidence="6">
    <location>
        <begin position="69"/>
        <end position="95"/>
    </location>
</feature>
<dbReference type="AlphaFoldDB" id="A0A0D9AQW8"/>
<dbReference type="OrthoDB" id="9808452at2"/>
<feature type="compositionally biased region" description="Basic and acidic residues" evidence="5">
    <location>
        <begin position="210"/>
        <end position="221"/>
    </location>
</feature>
<feature type="transmembrane region" description="Helical" evidence="6">
    <location>
        <begin position="164"/>
        <end position="189"/>
    </location>
</feature>
<comment type="caution">
    <text evidence="8">The sequence shown here is derived from an EMBL/GenBank/DDBJ whole genome shotgun (WGS) entry which is preliminary data.</text>
</comment>
<evidence type="ECO:0000256" key="2">
    <source>
        <dbReference type="ARBA" id="ARBA00022692"/>
    </source>
</evidence>
<evidence type="ECO:0000256" key="1">
    <source>
        <dbReference type="ARBA" id="ARBA00004141"/>
    </source>
</evidence>
<organism evidence="8 9">
    <name type="scientific">Stutzerimonas stutzeri</name>
    <name type="common">Pseudomonas stutzeri</name>
    <dbReference type="NCBI Taxonomy" id="316"/>
    <lineage>
        <taxon>Bacteria</taxon>
        <taxon>Pseudomonadati</taxon>
        <taxon>Pseudomonadota</taxon>
        <taxon>Gammaproteobacteria</taxon>
        <taxon>Pseudomonadales</taxon>
        <taxon>Pseudomonadaceae</taxon>
        <taxon>Stutzerimonas</taxon>
    </lineage>
</organism>
<feature type="transmembrane region" description="Helical" evidence="6">
    <location>
        <begin position="131"/>
        <end position="152"/>
    </location>
</feature>
<dbReference type="RefSeq" id="WP_045161130.1">
    <property type="nucleotide sequence ID" value="NZ_JYHV01000012.1"/>
</dbReference>
<evidence type="ECO:0000313" key="9">
    <source>
        <dbReference type="Proteomes" id="UP000032487"/>
    </source>
</evidence>
<protein>
    <submittedName>
        <fullName evidence="8">Membrane protein</fullName>
    </submittedName>
</protein>